<dbReference type="EMBL" id="CAADFH010000086">
    <property type="protein sequence ID" value="VFJ98640.1"/>
    <property type="molecule type" value="Genomic_DNA"/>
</dbReference>
<evidence type="ECO:0000313" key="3">
    <source>
        <dbReference type="EMBL" id="VFJ98640.1"/>
    </source>
</evidence>
<feature type="compositionally biased region" description="Basic residues" evidence="1">
    <location>
        <begin position="1"/>
        <end position="15"/>
    </location>
</feature>
<accession>A0A450V1E7</accession>
<gene>
    <name evidence="3" type="ORF">BECKLFY1418A_GA0070994_108610</name>
    <name evidence="2" type="ORF">BECKLFY1418B_GA0070995_102910</name>
</gene>
<organism evidence="3">
    <name type="scientific">Candidatus Kentrum sp. LFY</name>
    <dbReference type="NCBI Taxonomy" id="2126342"/>
    <lineage>
        <taxon>Bacteria</taxon>
        <taxon>Pseudomonadati</taxon>
        <taxon>Pseudomonadota</taxon>
        <taxon>Gammaproteobacteria</taxon>
        <taxon>Candidatus Kentrum</taxon>
    </lineage>
</organism>
<evidence type="ECO:0000313" key="2">
    <source>
        <dbReference type="EMBL" id="VFJ91841.1"/>
    </source>
</evidence>
<protein>
    <submittedName>
        <fullName evidence="3">Uncharacterized protein</fullName>
    </submittedName>
</protein>
<dbReference type="EMBL" id="CAADFF010000029">
    <property type="protein sequence ID" value="VFJ91841.1"/>
    <property type="molecule type" value="Genomic_DNA"/>
</dbReference>
<proteinExistence type="predicted"/>
<dbReference type="AlphaFoldDB" id="A0A450V1E7"/>
<reference evidence="3" key="1">
    <citation type="submission" date="2019-02" db="EMBL/GenBank/DDBJ databases">
        <authorList>
            <person name="Gruber-Vodicka R. H."/>
            <person name="Seah K. B. B."/>
        </authorList>
    </citation>
    <scope>NUCLEOTIDE SEQUENCE</scope>
    <source>
        <strain evidence="3">BECK_M6</strain>
        <strain evidence="2">BECK_M7</strain>
    </source>
</reference>
<evidence type="ECO:0000256" key="1">
    <source>
        <dbReference type="SAM" id="MobiDB-lite"/>
    </source>
</evidence>
<feature type="region of interest" description="Disordered" evidence="1">
    <location>
        <begin position="1"/>
        <end position="27"/>
    </location>
</feature>
<name>A0A450V1E7_9GAMM</name>
<sequence>MTGRGRHCSGARRPWRPMVSRGGRSASLAPGIRRSIDMNSWFLLFGIRCFPCKRRYPNAKSRVKFFAKHDVTPQDSGPSNISLSRMKVTVDHRRLMIPRSAQGPQSSPPRTWNPSATPWKSIPFGWRLRSEAGWIFPSAPRIGAMETEIPCTRNSIPHRKPSPPWLIPTFPWPTA</sequence>